<evidence type="ECO:0000259" key="5">
    <source>
        <dbReference type="Pfam" id="PF00189"/>
    </source>
</evidence>
<dbReference type="InterPro" id="IPR036419">
    <property type="entry name" value="Ribosomal_S3_C_sf"/>
</dbReference>
<dbReference type="GO" id="GO:0006412">
    <property type="term" value="P:translation"/>
    <property type="evidence" value="ECO:0007669"/>
    <property type="project" value="InterPro"/>
</dbReference>
<keyword evidence="2 6" id="KW-0689">Ribosomal protein</keyword>
<sequence length="113" mass="12634">MEGLLWCAQVIVESGAKACEVMVSGQFCRQRTKSVKVVDGLRIHSGGPFNYDIDTAVYHMMLRQVMLGIKVKIMLSWDPSCTTGLTKHLPDHVSIVEPKMRYCPLPLSQNGRV</sequence>
<dbReference type="GO" id="GO:0022627">
    <property type="term" value="C:cytosolic small ribosomal subunit"/>
    <property type="evidence" value="ECO:0007669"/>
    <property type="project" value="TreeGrafter"/>
</dbReference>
<dbReference type="Gene3D" id="3.30.1140.32">
    <property type="entry name" value="Ribosomal protein S3, C-terminal domain"/>
    <property type="match status" value="1"/>
</dbReference>
<dbReference type="InterPro" id="IPR057258">
    <property type="entry name" value="Ribosomal_uS3"/>
</dbReference>
<dbReference type="GO" id="GO:2001235">
    <property type="term" value="P:positive regulation of apoptotic signaling pathway"/>
    <property type="evidence" value="ECO:0007669"/>
    <property type="project" value="TreeGrafter"/>
</dbReference>
<keyword evidence="7" id="KW-1185">Reference proteome</keyword>
<reference evidence="6 7" key="1">
    <citation type="journal article" date="2019" name="Mol. Ecol. Resour.">
        <title>Improving Illumina assemblies with Hi-C and long reads: an example with the North African dromedary.</title>
        <authorList>
            <person name="Elbers J.P."/>
            <person name="Rogers M.F."/>
            <person name="Perelman P.L."/>
            <person name="Proskuryakova A.A."/>
            <person name="Serdyukova N.A."/>
            <person name="Johnson W.E."/>
            <person name="Horin P."/>
            <person name="Corander J."/>
            <person name="Murphy D."/>
            <person name="Burger P.A."/>
        </authorList>
    </citation>
    <scope>NUCLEOTIDE SEQUENCE [LARGE SCALE GENOMIC DNA]</scope>
    <source>
        <strain evidence="6">Drom800</strain>
        <tissue evidence="6">Blood</tissue>
    </source>
</reference>
<evidence type="ECO:0000313" key="6">
    <source>
        <dbReference type="EMBL" id="KAB1281345.1"/>
    </source>
</evidence>
<comment type="caution">
    <text evidence="6">The sequence shown here is derived from an EMBL/GenBank/DDBJ whole genome shotgun (WGS) entry which is preliminary data.</text>
</comment>
<evidence type="ECO:0000256" key="1">
    <source>
        <dbReference type="ARBA" id="ARBA00010761"/>
    </source>
</evidence>
<evidence type="ECO:0000313" key="7">
    <source>
        <dbReference type="Proteomes" id="UP000299084"/>
    </source>
</evidence>
<dbReference type="SUPFAM" id="SSF54821">
    <property type="entry name" value="Ribosomal protein S3 C-terminal domain"/>
    <property type="match status" value="1"/>
</dbReference>
<evidence type="ECO:0000256" key="4">
    <source>
        <dbReference type="ARBA" id="ARBA00035408"/>
    </source>
</evidence>
<organism evidence="6 7">
    <name type="scientific">Camelus dromedarius</name>
    <name type="common">Dromedary</name>
    <name type="synonym">Arabian camel</name>
    <dbReference type="NCBI Taxonomy" id="9838"/>
    <lineage>
        <taxon>Eukaryota</taxon>
        <taxon>Metazoa</taxon>
        <taxon>Chordata</taxon>
        <taxon>Craniata</taxon>
        <taxon>Vertebrata</taxon>
        <taxon>Euteleostomi</taxon>
        <taxon>Mammalia</taxon>
        <taxon>Eutheria</taxon>
        <taxon>Laurasiatheria</taxon>
        <taxon>Artiodactyla</taxon>
        <taxon>Tylopoda</taxon>
        <taxon>Camelidae</taxon>
        <taxon>Camelus</taxon>
    </lineage>
</organism>
<evidence type="ECO:0000256" key="3">
    <source>
        <dbReference type="ARBA" id="ARBA00023274"/>
    </source>
</evidence>
<dbReference type="InterPro" id="IPR001351">
    <property type="entry name" value="Ribosomal_uS3_C"/>
</dbReference>
<accession>A0A5N4EDB3</accession>
<keyword evidence="3" id="KW-0687">Ribonucleoprotein</keyword>
<comment type="similarity">
    <text evidence="1">Belongs to the universal ribosomal protein uS3 family.</text>
</comment>
<gene>
    <name evidence="6" type="ORF">Cadr_000004927</name>
</gene>
<evidence type="ECO:0000256" key="2">
    <source>
        <dbReference type="ARBA" id="ARBA00022980"/>
    </source>
</evidence>
<dbReference type="GO" id="GO:0005634">
    <property type="term" value="C:nucleus"/>
    <property type="evidence" value="ECO:0007669"/>
    <property type="project" value="TreeGrafter"/>
</dbReference>
<name>A0A5N4EDB3_CAMDR</name>
<dbReference type="Proteomes" id="UP000299084">
    <property type="component" value="Unassembled WGS sequence"/>
</dbReference>
<dbReference type="GO" id="GO:0003735">
    <property type="term" value="F:structural constituent of ribosome"/>
    <property type="evidence" value="ECO:0007669"/>
    <property type="project" value="InterPro"/>
</dbReference>
<feature type="domain" description="Small ribosomal subunit protein uS3 C-terminal" evidence="5">
    <location>
        <begin position="8"/>
        <end position="73"/>
    </location>
</feature>
<dbReference type="PANTHER" id="PTHR11760:SF32">
    <property type="entry name" value="SMALL RIBOSOMAL SUBUNIT PROTEIN US3"/>
    <property type="match status" value="1"/>
</dbReference>
<protein>
    <recommendedName>
        <fullName evidence="4">40S ribosomal protein S3</fullName>
    </recommendedName>
</protein>
<dbReference type="PANTHER" id="PTHR11760">
    <property type="entry name" value="30S/40S RIBOSOMAL PROTEIN S3"/>
    <property type="match status" value="1"/>
</dbReference>
<dbReference type="Pfam" id="PF00189">
    <property type="entry name" value="Ribosomal_S3_C"/>
    <property type="match status" value="1"/>
</dbReference>
<dbReference type="EMBL" id="JWIN03000003">
    <property type="protein sequence ID" value="KAB1281345.1"/>
    <property type="molecule type" value="Genomic_DNA"/>
</dbReference>
<dbReference type="AlphaFoldDB" id="A0A5N4EDB3"/>
<proteinExistence type="inferred from homology"/>